<evidence type="ECO:0000256" key="2">
    <source>
        <dbReference type="SAM" id="SignalP"/>
    </source>
</evidence>
<feature type="signal peptide" evidence="2">
    <location>
        <begin position="1"/>
        <end position="23"/>
    </location>
</feature>
<reference evidence="3" key="1">
    <citation type="submission" date="2020-10" db="EMBL/GenBank/DDBJ databases">
        <authorList>
            <person name="Gilroy R."/>
        </authorList>
    </citation>
    <scope>NUCLEOTIDE SEQUENCE</scope>
    <source>
        <strain evidence="3">ChiGjej1B1-19959</strain>
    </source>
</reference>
<evidence type="ECO:0000313" key="3">
    <source>
        <dbReference type="EMBL" id="HIU35061.1"/>
    </source>
</evidence>
<organism evidence="3 4">
    <name type="scientific">Candidatus Fimenecus excrementigallinarum</name>
    <dbReference type="NCBI Taxonomy" id="2840816"/>
    <lineage>
        <taxon>Bacteria</taxon>
        <taxon>Bacillati</taxon>
        <taxon>Bacillota</taxon>
        <taxon>Clostridia</taxon>
        <taxon>Candidatus Fimenecus</taxon>
    </lineage>
</organism>
<dbReference type="AlphaFoldDB" id="A0A9D1IDZ2"/>
<proteinExistence type="predicted"/>
<keyword evidence="1" id="KW-0472">Membrane</keyword>
<comment type="caution">
    <text evidence="3">The sequence shown here is derived from an EMBL/GenBank/DDBJ whole genome shotgun (WGS) entry which is preliminary data.</text>
</comment>
<dbReference type="EMBL" id="DVMW01000002">
    <property type="protein sequence ID" value="HIU35061.1"/>
    <property type="molecule type" value="Genomic_DNA"/>
</dbReference>
<keyword evidence="1" id="KW-1133">Transmembrane helix</keyword>
<feature type="transmembrane region" description="Helical" evidence="1">
    <location>
        <begin position="160"/>
        <end position="181"/>
    </location>
</feature>
<keyword evidence="2" id="KW-0732">Signal</keyword>
<sequence length="190" mass="19834">MKKLACLMVAAVLLVVSMIPAFAASGINEYEQKLMNYVETAYVVDGVTITAGPEFTTMLENVLTTVDLTEAQYNEIIGVLDEALAFVKSKNLTEIEDITKTGSTKALLDYANRALGVVGYSVSTKGSLADADHGLLIITDASGKVVAELHPAITKTGASYTAAAVCGAAALAVLCAAGVSVKRLRKADED</sequence>
<protein>
    <recommendedName>
        <fullName evidence="5">Gram-positive cocci surface proteins LPxTG domain-containing protein</fullName>
    </recommendedName>
</protein>
<keyword evidence="1" id="KW-0812">Transmembrane</keyword>
<reference evidence="3" key="2">
    <citation type="journal article" date="2021" name="PeerJ">
        <title>Extensive microbial diversity within the chicken gut microbiome revealed by metagenomics and culture.</title>
        <authorList>
            <person name="Gilroy R."/>
            <person name="Ravi A."/>
            <person name="Getino M."/>
            <person name="Pursley I."/>
            <person name="Horton D.L."/>
            <person name="Alikhan N.F."/>
            <person name="Baker D."/>
            <person name="Gharbi K."/>
            <person name="Hall N."/>
            <person name="Watson M."/>
            <person name="Adriaenssens E.M."/>
            <person name="Foster-Nyarko E."/>
            <person name="Jarju S."/>
            <person name="Secka A."/>
            <person name="Antonio M."/>
            <person name="Oren A."/>
            <person name="Chaudhuri R.R."/>
            <person name="La Ragione R."/>
            <person name="Hildebrand F."/>
            <person name="Pallen M.J."/>
        </authorList>
    </citation>
    <scope>NUCLEOTIDE SEQUENCE</scope>
    <source>
        <strain evidence="3">ChiGjej1B1-19959</strain>
    </source>
</reference>
<feature type="chain" id="PRO_5039388685" description="Gram-positive cocci surface proteins LPxTG domain-containing protein" evidence="2">
    <location>
        <begin position="24"/>
        <end position="190"/>
    </location>
</feature>
<name>A0A9D1IDZ2_9FIRM</name>
<evidence type="ECO:0008006" key="5">
    <source>
        <dbReference type="Google" id="ProtNLM"/>
    </source>
</evidence>
<evidence type="ECO:0000313" key="4">
    <source>
        <dbReference type="Proteomes" id="UP000824071"/>
    </source>
</evidence>
<accession>A0A9D1IDZ2</accession>
<evidence type="ECO:0000256" key="1">
    <source>
        <dbReference type="SAM" id="Phobius"/>
    </source>
</evidence>
<dbReference type="Proteomes" id="UP000824071">
    <property type="component" value="Unassembled WGS sequence"/>
</dbReference>
<gene>
    <name evidence="3" type="ORF">IAC53_00390</name>
</gene>